<reference evidence="3" key="1">
    <citation type="submission" date="2022-07" db="EMBL/GenBank/DDBJ databases">
        <authorList>
            <person name="Macas J."/>
            <person name="Novak P."/>
            <person name="Neumann P."/>
        </authorList>
    </citation>
    <scope>NUCLEOTIDE SEQUENCE</scope>
</reference>
<keyword evidence="2" id="KW-1133">Transmembrane helix</keyword>
<dbReference type="PANTHER" id="PTHR31170">
    <property type="entry name" value="BNAC04G53230D PROTEIN"/>
    <property type="match status" value="1"/>
</dbReference>
<comment type="caution">
    <text evidence="3">The sequence shown here is derived from an EMBL/GenBank/DDBJ whole genome shotgun (WGS) entry which is preliminary data.</text>
</comment>
<feature type="region of interest" description="Disordered" evidence="1">
    <location>
        <begin position="264"/>
        <end position="284"/>
    </location>
</feature>
<dbReference type="Pfam" id="PF03140">
    <property type="entry name" value="DUF247"/>
    <property type="match status" value="1"/>
</dbReference>
<evidence type="ECO:0000256" key="2">
    <source>
        <dbReference type="SAM" id="Phobius"/>
    </source>
</evidence>
<dbReference type="Proteomes" id="UP001152523">
    <property type="component" value="Unassembled WGS sequence"/>
</dbReference>
<gene>
    <name evidence="3" type="ORF">CEPIT_LOCUS25360</name>
</gene>
<feature type="transmembrane region" description="Helical" evidence="2">
    <location>
        <begin position="446"/>
        <end position="470"/>
    </location>
</feature>
<evidence type="ECO:0000313" key="3">
    <source>
        <dbReference type="EMBL" id="CAH9123624.1"/>
    </source>
</evidence>
<dbReference type="InterPro" id="IPR004158">
    <property type="entry name" value="DUF247_pln"/>
</dbReference>
<dbReference type="AlphaFoldDB" id="A0AAV0ELK7"/>
<accession>A0AAV0ELK7</accession>
<keyword evidence="2" id="KW-0812">Transmembrane</keyword>
<keyword evidence="4" id="KW-1185">Reference proteome</keyword>
<dbReference type="PANTHER" id="PTHR31170:SF21">
    <property type="match status" value="1"/>
</dbReference>
<organism evidence="3 4">
    <name type="scientific">Cuscuta epithymum</name>
    <dbReference type="NCBI Taxonomy" id="186058"/>
    <lineage>
        <taxon>Eukaryota</taxon>
        <taxon>Viridiplantae</taxon>
        <taxon>Streptophyta</taxon>
        <taxon>Embryophyta</taxon>
        <taxon>Tracheophyta</taxon>
        <taxon>Spermatophyta</taxon>
        <taxon>Magnoliopsida</taxon>
        <taxon>eudicotyledons</taxon>
        <taxon>Gunneridae</taxon>
        <taxon>Pentapetalae</taxon>
        <taxon>asterids</taxon>
        <taxon>lamiids</taxon>
        <taxon>Solanales</taxon>
        <taxon>Convolvulaceae</taxon>
        <taxon>Cuscuteae</taxon>
        <taxon>Cuscuta</taxon>
        <taxon>Cuscuta subgen. Cuscuta</taxon>
    </lineage>
</organism>
<protein>
    <submittedName>
        <fullName evidence="3">Uncharacterized protein</fullName>
    </submittedName>
</protein>
<keyword evidence="2" id="KW-0472">Membrane</keyword>
<dbReference type="EMBL" id="CAMAPF010000931">
    <property type="protein sequence ID" value="CAH9123624.1"/>
    <property type="molecule type" value="Genomic_DNA"/>
</dbReference>
<name>A0AAV0ELK7_9ASTE</name>
<sequence>MDGRISTEELPRDEEAEEITSSVQVDVELIQSMKSQLPVLPKLTTKSASCSIFRVSQVFTDSDVNARSYQPRTVSIGPYHRGKPHLREMEKHKWRFLARAIARTGVQVDCLIKEVKRVEEQARKSYSEAIPTPKDKPNEFLEMLVLDGVFVIEILRAFSNVVPFDKDDLFGSMQWMRFRLRDDFLCLENQIPYIVLQKLFELTEMVSDRLPSGSRPTLFVTALHLFTISDEVGREPEKIGDPLGWDFEGLHLLDLVRKSYFPKGPASEKRPSGAENVLPVTRSSQKTPNARNIRSVSKLRRVGIDVKLRKHYTFLQVEYKRGVIWMPPLELDDTMCAFLLNCVAFEQCHKGKDRRMSEYAKFLDCLIDTHEDVDLLCEAKILRHHFATQREVADFVIRLGNAAACNVAESYLIGVYVRVAKHYRQYDNKFHVYWVEVRNTYFRSPWTALSLLAALVLLALTVAQTIYTIYPYYHPHEEKHATTTM</sequence>
<proteinExistence type="predicted"/>
<evidence type="ECO:0000313" key="4">
    <source>
        <dbReference type="Proteomes" id="UP001152523"/>
    </source>
</evidence>
<evidence type="ECO:0000256" key="1">
    <source>
        <dbReference type="SAM" id="MobiDB-lite"/>
    </source>
</evidence>